<protein>
    <submittedName>
        <fullName evidence="2">Uncharacterized protein</fullName>
    </submittedName>
</protein>
<reference evidence="2" key="1">
    <citation type="submission" date="2021-01" db="EMBL/GenBank/DDBJ databases">
        <authorList>
            <person name="Corre E."/>
            <person name="Pelletier E."/>
            <person name="Niang G."/>
            <person name="Scheremetjew M."/>
            <person name="Finn R."/>
            <person name="Kale V."/>
            <person name="Holt S."/>
            <person name="Cochrane G."/>
            <person name="Meng A."/>
            <person name="Brown T."/>
            <person name="Cohen L."/>
        </authorList>
    </citation>
    <scope>NUCLEOTIDE SEQUENCE</scope>
    <source>
        <strain evidence="2">SoJaBio B1-5/56/2</strain>
    </source>
</reference>
<accession>A0A7S4JYG9</accession>
<organism evidence="2">
    <name type="scientific">Paramoeba aestuarina</name>
    <dbReference type="NCBI Taxonomy" id="180227"/>
    <lineage>
        <taxon>Eukaryota</taxon>
        <taxon>Amoebozoa</taxon>
        <taxon>Discosea</taxon>
        <taxon>Flabellinia</taxon>
        <taxon>Dactylopodida</taxon>
        <taxon>Paramoebidae</taxon>
        <taxon>Paramoeba</taxon>
    </lineage>
</organism>
<proteinExistence type="predicted"/>
<sequence>MRCKRFLSLRRGRNALGSMFMVLVFMWFEKKGDPGTLLVFGKKFFDAVDYLLKVFNCKLKPKGSLSVNLQFSNKPPSPSKLPSPNTNSRKRKRANHLSDISSCLASENPLSGETFQLPAQESPPLSENEVPIHEGEISMPSGDHLTIEKEAPMPDRDDFNQNNFSVTVDVVNKEPFVLEPSAGTVFYHTVEKKELVRRYFLFIFMFVFDSSLSSRLHFRRRPLHLPSSPSSS</sequence>
<dbReference type="AlphaFoldDB" id="A0A7S4JYG9"/>
<feature type="region of interest" description="Disordered" evidence="1">
    <location>
        <begin position="68"/>
        <end position="94"/>
    </location>
</feature>
<evidence type="ECO:0000313" key="2">
    <source>
        <dbReference type="EMBL" id="CAE2277936.1"/>
    </source>
</evidence>
<gene>
    <name evidence="2" type="ORF">NAES01612_LOCUS2977</name>
</gene>
<dbReference type="EMBL" id="HBKR01004446">
    <property type="protein sequence ID" value="CAE2277936.1"/>
    <property type="molecule type" value="Transcribed_RNA"/>
</dbReference>
<name>A0A7S4JYG9_9EUKA</name>
<evidence type="ECO:0000256" key="1">
    <source>
        <dbReference type="SAM" id="MobiDB-lite"/>
    </source>
</evidence>